<proteinExistence type="predicted"/>
<organism evidence="1 2">
    <name type="scientific">Natronococcus occultus SP4</name>
    <dbReference type="NCBI Taxonomy" id="694430"/>
    <lineage>
        <taxon>Archaea</taxon>
        <taxon>Methanobacteriati</taxon>
        <taxon>Methanobacteriota</taxon>
        <taxon>Stenosarchaea group</taxon>
        <taxon>Halobacteria</taxon>
        <taxon>Halobacteriales</taxon>
        <taxon>Natrialbaceae</taxon>
        <taxon>Natronococcus</taxon>
    </lineage>
</organism>
<dbReference type="SUPFAM" id="SSF46785">
    <property type="entry name" value="Winged helix' DNA-binding domain"/>
    <property type="match status" value="1"/>
</dbReference>
<reference evidence="1 2" key="1">
    <citation type="submission" date="2012-11" db="EMBL/GenBank/DDBJ databases">
        <title>FINISHED of Natronococcus occultus SP4, DSM 3396.</title>
        <authorList>
            <consortium name="DOE Joint Genome Institute"/>
            <person name="Eisen J."/>
            <person name="Huntemann M."/>
            <person name="Wei C.-L."/>
            <person name="Han J."/>
            <person name="Detter J.C."/>
            <person name="Han C."/>
            <person name="Tapia R."/>
            <person name="Chen A."/>
            <person name="Kyrpides N."/>
            <person name="Mavromatis K."/>
            <person name="Markowitz V."/>
            <person name="Szeto E."/>
            <person name="Ivanova N."/>
            <person name="Mikhailova N."/>
            <person name="Ovchinnikova G."/>
            <person name="Pagani I."/>
            <person name="Pati A."/>
            <person name="Goodwin L."/>
            <person name="Nordberg H.P."/>
            <person name="Cantor M.N."/>
            <person name="Hua S.X."/>
            <person name="Woyke T."/>
            <person name="Eisen J."/>
            <person name="Klenk H.-P."/>
            <person name="Klenk H.-P."/>
        </authorList>
    </citation>
    <scope>NUCLEOTIDE SEQUENCE [LARGE SCALE GENOMIC DNA]</scope>
    <source>
        <strain evidence="1 2">SP4</strain>
    </source>
</reference>
<dbReference type="EMBL" id="CP003929">
    <property type="protein sequence ID" value="AGB38328.1"/>
    <property type="molecule type" value="Genomic_DNA"/>
</dbReference>
<name>L0K2L3_9EURY</name>
<evidence type="ECO:0000313" key="1">
    <source>
        <dbReference type="EMBL" id="AGB38328.1"/>
    </source>
</evidence>
<keyword evidence="2" id="KW-1185">Reference proteome</keyword>
<dbReference type="AlphaFoldDB" id="L0K2L3"/>
<sequence>MPTDDPSADRTEREILEILAADGPMTVSRLAATLAAHPVTIERQCRDLQRAGRVRRCPGGAFAIDDSGDDARAVGD</sequence>
<dbReference type="InterPro" id="IPR036390">
    <property type="entry name" value="WH_DNA-bd_sf"/>
</dbReference>
<dbReference type="Proteomes" id="UP000010878">
    <property type="component" value="Chromosome"/>
</dbReference>
<evidence type="ECO:0000313" key="2">
    <source>
        <dbReference type="Proteomes" id="UP000010878"/>
    </source>
</evidence>
<protein>
    <submittedName>
        <fullName evidence="1">Transcriptional regulator of sugar metabolism</fullName>
    </submittedName>
</protein>
<dbReference type="Gene3D" id="1.10.10.10">
    <property type="entry name" value="Winged helix-like DNA-binding domain superfamily/Winged helix DNA-binding domain"/>
    <property type="match status" value="1"/>
</dbReference>
<dbReference type="Pfam" id="PF13412">
    <property type="entry name" value="HTH_24"/>
    <property type="match status" value="1"/>
</dbReference>
<dbReference type="InterPro" id="IPR036388">
    <property type="entry name" value="WH-like_DNA-bd_sf"/>
</dbReference>
<gene>
    <name evidence="1" type="ORF">Natoc_2564</name>
</gene>
<dbReference type="GeneID" id="14404271"/>
<dbReference type="KEGG" id="nou:Natoc_2564"/>
<dbReference type="RefSeq" id="WP_015321768.1">
    <property type="nucleotide sequence ID" value="NC_019974.1"/>
</dbReference>
<accession>L0K2L3</accession>
<dbReference type="OrthoDB" id="285635at2157"/>
<dbReference type="eggNOG" id="arCOG03923">
    <property type="taxonomic scope" value="Archaea"/>
</dbReference>
<dbReference type="HOGENOM" id="CLU_194991_0_0_2"/>